<reference evidence="4" key="1">
    <citation type="submission" date="2018-06" db="EMBL/GenBank/DDBJ databases">
        <authorList>
            <person name="Zhirakovskaya E."/>
        </authorList>
    </citation>
    <scope>NUCLEOTIDE SEQUENCE</scope>
</reference>
<evidence type="ECO:0000313" key="4">
    <source>
        <dbReference type="EMBL" id="VAX21278.1"/>
    </source>
</evidence>
<evidence type="ECO:0000256" key="1">
    <source>
        <dbReference type="ARBA" id="ARBA00009677"/>
    </source>
</evidence>
<sequence length="136" mass="14530">QIVTTEGFLLYPTITIPQDATLISIDSEGNISVAQPGSTGLNNVGQIELANFVNPAGLLSEGRNLYKETEASGTPIIGTPDSNEFGSILQGFLEVSNVSVVEELTQMITAQRAYEVNSKTVQTADAMLQQATQLKR</sequence>
<keyword evidence="4" id="KW-0966">Cell projection</keyword>
<evidence type="ECO:0000259" key="3">
    <source>
        <dbReference type="Pfam" id="PF22692"/>
    </source>
</evidence>
<feature type="non-terminal residue" evidence="4">
    <location>
        <position position="1"/>
    </location>
</feature>
<dbReference type="EMBL" id="UOGA01000198">
    <property type="protein sequence ID" value="VAX21278.1"/>
    <property type="molecule type" value="Genomic_DNA"/>
</dbReference>
<accession>A0A3B1CBG1</accession>
<dbReference type="GO" id="GO:0071978">
    <property type="term" value="P:bacterial-type flagellum-dependent swarming motility"/>
    <property type="evidence" value="ECO:0007669"/>
    <property type="project" value="TreeGrafter"/>
</dbReference>
<keyword evidence="4" id="KW-0969">Cilium</keyword>
<proteinExistence type="inferred from homology"/>
<dbReference type="Pfam" id="PF06429">
    <property type="entry name" value="Flg_bbr_C"/>
    <property type="match status" value="1"/>
</dbReference>
<feature type="domain" description="Flagellar basal-body/hook protein C-terminal" evidence="2">
    <location>
        <begin position="90"/>
        <end position="134"/>
    </location>
</feature>
<dbReference type="InterPro" id="IPR020013">
    <property type="entry name" value="Flagellar_FlgE/F/G"/>
</dbReference>
<dbReference type="PANTHER" id="PTHR30435">
    <property type="entry name" value="FLAGELLAR PROTEIN"/>
    <property type="match status" value="1"/>
</dbReference>
<dbReference type="InterPro" id="IPR010930">
    <property type="entry name" value="Flg_bb/hook_C_dom"/>
</dbReference>
<dbReference type="PANTHER" id="PTHR30435:SF19">
    <property type="entry name" value="FLAGELLAR BASAL-BODY ROD PROTEIN FLGG"/>
    <property type="match status" value="1"/>
</dbReference>
<dbReference type="InterPro" id="IPR037925">
    <property type="entry name" value="FlgE/F/G-like"/>
</dbReference>
<gene>
    <name evidence="4" type="ORF">MNBD_NITROSPINAE04-749</name>
</gene>
<keyword evidence="4" id="KW-0282">Flagellum</keyword>
<dbReference type="AlphaFoldDB" id="A0A3B1CBG1"/>
<dbReference type="InterPro" id="IPR053967">
    <property type="entry name" value="LlgE_F_G-like_D1"/>
</dbReference>
<organism evidence="4">
    <name type="scientific">hydrothermal vent metagenome</name>
    <dbReference type="NCBI Taxonomy" id="652676"/>
    <lineage>
        <taxon>unclassified sequences</taxon>
        <taxon>metagenomes</taxon>
        <taxon>ecological metagenomes</taxon>
    </lineage>
</organism>
<evidence type="ECO:0000259" key="2">
    <source>
        <dbReference type="Pfam" id="PF06429"/>
    </source>
</evidence>
<dbReference type="SUPFAM" id="SSF117143">
    <property type="entry name" value="Flagellar hook protein flgE"/>
    <property type="match status" value="1"/>
</dbReference>
<dbReference type="NCBIfam" id="TIGR03506">
    <property type="entry name" value="FlgEFG_subfam"/>
    <property type="match status" value="1"/>
</dbReference>
<feature type="domain" description="Flagellar hook protein FlgE/F/G-like D1" evidence="3">
    <location>
        <begin position="1"/>
        <end position="33"/>
    </location>
</feature>
<dbReference type="GO" id="GO:0009288">
    <property type="term" value="C:bacterial-type flagellum"/>
    <property type="evidence" value="ECO:0007669"/>
    <property type="project" value="TreeGrafter"/>
</dbReference>
<dbReference type="Pfam" id="PF22692">
    <property type="entry name" value="LlgE_F_G_D1"/>
    <property type="match status" value="1"/>
</dbReference>
<comment type="similarity">
    <text evidence="1">Belongs to the flagella basal body rod proteins family.</text>
</comment>
<protein>
    <submittedName>
        <fullName evidence="4">Flagellar basal-body rod protein FlgG</fullName>
    </submittedName>
</protein>
<name>A0A3B1CBG1_9ZZZZ</name>